<evidence type="ECO:0000313" key="2">
    <source>
        <dbReference type="Proteomes" id="UP000298615"/>
    </source>
</evidence>
<dbReference type="Proteomes" id="UP000298615">
    <property type="component" value="Chromosome"/>
</dbReference>
<dbReference type="KEGG" id="vao:FA707_06480"/>
<dbReference type="Gene3D" id="1.10.10.10">
    <property type="entry name" value="Winged helix-like DNA-binding domain superfamily/Winged helix DNA-binding domain"/>
    <property type="match status" value="1"/>
</dbReference>
<dbReference type="SUPFAM" id="SSF46955">
    <property type="entry name" value="Putative DNA-binding domain"/>
    <property type="match status" value="1"/>
</dbReference>
<dbReference type="EMBL" id="CP039712">
    <property type="protein sequence ID" value="QCI86637.1"/>
    <property type="molecule type" value="Genomic_DNA"/>
</dbReference>
<evidence type="ECO:0000313" key="1">
    <source>
        <dbReference type="EMBL" id="QCI86637.1"/>
    </source>
</evidence>
<name>A0A4D7CWE8_9ENTE</name>
<keyword evidence="2" id="KW-1185">Reference proteome</keyword>
<gene>
    <name evidence="1" type="ORF">FA707_06480</name>
</gene>
<dbReference type="InterPro" id="IPR036388">
    <property type="entry name" value="WH-like_DNA-bd_sf"/>
</dbReference>
<accession>A0A4D7CWE8</accession>
<dbReference type="InterPro" id="IPR009061">
    <property type="entry name" value="DNA-bd_dom_put_sf"/>
</dbReference>
<proteinExistence type="predicted"/>
<protein>
    <submittedName>
        <fullName evidence="1">Helix-turn-helix domain-containing protein</fullName>
    </submittedName>
</protein>
<sequence>MANWLGISVNTLKTYVQKGLPIIIIGGRNFYSKKEVSKFLLRQQIGGANK</sequence>
<reference evidence="1 2" key="1">
    <citation type="submission" date="2019-04" db="EMBL/GenBank/DDBJ databases">
        <title>Vagococcus sp. nov., isolated from faeces of yaks (Bos grunniens).</title>
        <authorList>
            <person name="Ge Y."/>
        </authorList>
    </citation>
    <scope>NUCLEOTIDE SEQUENCE [LARGE SCALE GENOMIC DNA]</scope>
    <source>
        <strain evidence="1 2">MN-17</strain>
    </source>
</reference>
<organism evidence="1 2">
    <name type="scientific">Vagococcus zengguangii</name>
    <dbReference type="NCBI Taxonomy" id="2571750"/>
    <lineage>
        <taxon>Bacteria</taxon>
        <taxon>Bacillati</taxon>
        <taxon>Bacillota</taxon>
        <taxon>Bacilli</taxon>
        <taxon>Lactobacillales</taxon>
        <taxon>Enterococcaceae</taxon>
        <taxon>Vagococcus</taxon>
    </lineage>
</organism>
<dbReference type="AlphaFoldDB" id="A0A4D7CWE8"/>